<dbReference type="InterPro" id="IPR012338">
    <property type="entry name" value="Beta-lactam/transpept-like"/>
</dbReference>
<sequence>MTAGSPADDRTIAPHGGLRRTFRVPVLVTAMLTVAVLAACSTDSSYRPGSSTVQSEAGNPNAQVASPLPADAVADAVSRLDDLVSSMMRDTGIPGLAVAVVAGAETKYAKGFGVADVTTGARVDADTVFPLASMSKSIGSTVIATQVSNRALGWDDPVITGLPGFALADPYVTRTVTVADMYAHRSGLPDHAGDKIEDLGYSRAEVLNRLRFLPLEPFRITYEYTNFGVTAAAESVANRVRKDWETLSADAVYGPLGMSRTSSRFRDFAARENRVVGHVKVDDKWVTTPAQREPDPQSPAGGVSSSVNDVSHWLAMLLGDGTYQGRQLISPEALLPAITPQIVSSPAAAPDARAGFYGYGFNVSVTEGGRTQVSHSGAFSMGAATNFLVLPSADVAIVVLSNAAPVGAVEALTGEFADLVQFGAIRHDWRTLYGQAFAEMSTPSGSLVGKPRPANPAPAQPLSVYAGTYDNPLYGPAVVREQDGRLVLAMGPGGRAVRELTHWDANTFTFTMRDENAELGTISKVTFDGPRMTIEYYQDDDDPGGGVFTRR</sequence>
<dbReference type="STRING" id="526226.Gbro_0735"/>
<dbReference type="Proteomes" id="UP000001219">
    <property type="component" value="Chromosome"/>
</dbReference>
<dbReference type="PANTHER" id="PTHR46825:SF15">
    <property type="entry name" value="BETA-LACTAMASE-RELATED DOMAIN-CONTAINING PROTEIN"/>
    <property type="match status" value="1"/>
</dbReference>
<evidence type="ECO:0000256" key="1">
    <source>
        <dbReference type="SAM" id="MobiDB-lite"/>
    </source>
</evidence>
<feature type="region of interest" description="Disordered" evidence="1">
    <location>
        <begin position="45"/>
        <end position="66"/>
    </location>
</feature>
<feature type="compositionally biased region" description="Polar residues" evidence="1">
    <location>
        <begin position="45"/>
        <end position="64"/>
    </location>
</feature>
<feature type="domain" description="Beta-lactamase-related" evidence="2">
    <location>
        <begin position="80"/>
        <end position="406"/>
    </location>
</feature>
<dbReference type="Pfam" id="PF00144">
    <property type="entry name" value="Beta-lactamase"/>
    <property type="match status" value="1"/>
</dbReference>
<dbReference type="SUPFAM" id="SSF56601">
    <property type="entry name" value="beta-lactamase/transpeptidase-like"/>
    <property type="match status" value="1"/>
</dbReference>
<dbReference type="InterPro" id="IPR050491">
    <property type="entry name" value="AmpC-like"/>
</dbReference>
<dbReference type="HOGENOM" id="CLU_020027_14_3_11"/>
<proteinExistence type="predicted"/>
<accession>D0L2S7</accession>
<dbReference type="PANTHER" id="PTHR46825">
    <property type="entry name" value="D-ALANYL-D-ALANINE-CARBOXYPEPTIDASE/ENDOPEPTIDASE AMPH"/>
    <property type="match status" value="1"/>
</dbReference>
<evidence type="ECO:0000259" key="2">
    <source>
        <dbReference type="Pfam" id="PF00144"/>
    </source>
</evidence>
<reference evidence="4 5" key="2">
    <citation type="journal article" date="2010" name="Stand. Genomic Sci.">
        <title>Complete genome sequence of Gordonia bronchialis type strain (3410).</title>
        <authorList>
            <person name="Ivanova N."/>
            <person name="Sikorski J."/>
            <person name="Jando M."/>
            <person name="Lapidus A."/>
            <person name="Nolan M."/>
            <person name="Lucas S."/>
            <person name="Del Rio T.G."/>
            <person name="Tice H."/>
            <person name="Copeland A."/>
            <person name="Cheng J.F."/>
            <person name="Chen F."/>
            <person name="Bruce D."/>
            <person name="Goodwin L."/>
            <person name="Pitluck S."/>
            <person name="Mavromatis K."/>
            <person name="Ovchinnikova G."/>
            <person name="Pati A."/>
            <person name="Chen A."/>
            <person name="Palaniappan K."/>
            <person name="Land M."/>
            <person name="Hauser L."/>
            <person name="Chang Y.J."/>
            <person name="Jeffries C.D."/>
            <person name="Chain P."/>
            <person name="Saunders E."/>
            <person name="Han C."/>
            <person name="Detter J.C."/>
            <person name="Brettin T."/>
            <person name="Rohde M."/>
            <person name="Goker M."/>
            <person name="Bristow J."/>
            <person name="Eisen J.A."/>
            <person name="Markowitz V."/>
            <person name="Hugenholtz P."/>
            <person name="Klenk H.P."/>
            <person name="Kyrpides N.C."/>
        </authorList>
    </citation>
    <scope>NUCLEOTIDE SEQUENCE [LARGE SCALE GENOMIC DNA]</scope>
    <source>
        <strain evidence="5">ATCC 25592 / DSM 43247 / BCRC 13721 / JCM 3198 / KCTC 3076 / NBRC 16047 / NCTC 10667</strain>
    </source>
</reference>
<dbReference type="EMBL" id="CP001802">
    <property type="protein sequence ID" value="ACY20052.1"/>
    <property type="molecule type" value="Genomic_DNA"/>
</dbReference>
<feature type="region of interest" description="Disordered" evidence="1">
    <location>
        <begin position="286"/>
        <end position="305"/>
    </location>
</feature>
<evidence type="ECO:0000313" key="4">
    <source>
        <dbReference type="EMBL" id="ACY20052.1"/>
    </source>
</evidence>
<dbReference type="Gene3D" id="3.40.710.10">
    <property type="entry name" value="DD-peptidase/beta-lactamase superfamily"/>
    <property type="match status" value="1"/>
</dbReference>
<dbReference type="Gene3D" id="2.40.128.600">
    <property type="match status" value="1"/>
</dbReference>
<organism evidence="4 5">
    <name type="scientific">Gordonia bronchialis (strain ATCC 25592 / DSM 43247 / BCRC 13721 / JCM 3198 / KCTC 3076 / NBRC 16047 / NCTC 10667)</name>
    <name type="common">Rhodococcus bronchialis</name>
    <dbReference type="NCBI Taxonomy" id="526226"/>
    <lineage>
        <taxon>Bacteria</taxon>
        <taxon>Bacillati</taxon>
        <taxon>Actinomycetota</taxon>
        <taxon>Actinomycetes</taxon>
        <taxon>Mycobacteriales</taxon>
        <taxon>Gordoniaceae</taxon>
        <taxon>Gordonia</taxon>
    </lineage>
</organism>
<feature type="domain" description="Peptidase S12 Pab87-related C-terminal" evidence="3">
    <location>
        <begin position="452"/>
        <end position="528"/>
    </location>
</feature>
<dbReference type="AlphaFoldDB" id="D0L2S7"/>
<gene>
    <name evidence="4" type="ordered locus">Gbro_0735</name>
</gene>
<dbReference type="Pfam" id="PF11954">
    <property type="entry name" value="DUF3471"/>
    <property type="match status" value="1"/>
</dbReference>
<dbReference type="InterPro" id="IPR001466">
    <property type="entry name" value="Beta-lactam-related"/>
</dbReference>
<evidence type="ECO:0000313" key="5">
    <source>
        <dbReference type="Proteomes" id="UP000001219"/>
    </source>
</evidence>
<dbReference type="InterPro" id="IPR021860">
    <property type="entry name" value="Peptidase_S12_Pab87-rel_C"/>
</dbReference>
<protein>
    <submittedName>
        <fullName evidence="4">Beta-lactamase</fullName>
    </submittedName>
</protein>
<keyword evidence="5" id="KW-1185">Reference proteome</keyword>
<reference evidence="5" key="1">
    <citation type="submission" date="2009-10" db="EMBL/GenBank/DDBJ databases">
        <title>The complete chromosome of Gordonia bronchialis DSM 43247.</title>
        <authorList>
            <consortium name="US DOE Joint Genome Institute (JGI-PGF)"/>
            <person name="Lucas S."/>
            <person name="Copeland A."/>
            <person name="Lapidus A."/>
            <person name="Glavina del Rio T."/>
            <person name="Dalin E."/>
            <person name="Tice H."/>
            <person name="Bruce D."/>
            <person name="Goodwin L."/>
            <person name="Pitluck S."/>
            <person name="Kyrpides N."/>
            <person name="Mavromatis K."/>
            <person name="Ivanova N."/>
            <person name="Ovchinnikova G."/>
            <person name="Saunders E."/>
            <person name="Brettin T."/>
            <person name="Detter J.C."/>
            <person name="Han C."/>
            <person name="Larimer F."/>
            <person name="Land M."/>
            <person name="Hauser L."/>
            <person name="Markowitz V."/>
            <person name="Cheng J.-F."/>
            <person name="Hugenholtz P."/>
            <person name="Woyke T."/>
            <person name="Wu D."/>
            <person name="Jando M."/>
            <person name="Schneider S."/>
            <person name="Goeker M."/>
            <person name="Klenk H.-P."/>
            <person name="Eisen J.A."/>
        </authorList>
    </citation>
    <scope>NUCLEOTIDE SEQUENCE [LARGE SCALE GENOMIC DNA]</scope>
    <source>
        <strain evidence="5">ATCC 25592 / DSM 43247 / BCRC 13721 / JCM 3198 / KCTC 3076 / NBRC 16047 / NCTC 10667</strain>
    </source>
</reference>
<dbReference type="KEGG" id="gbr:Gbro_0735"/>
<dbReference type="eggNOG" id="COG1680">
    <property type="taxonomic scope" value="Bacteria"/>
</dbReference>
<evidence type="ECO:0000259" key="3">
    <source>
        <dbReference type="Pfam" id="PF11954"/>
    </source>
</evidence>
<name>D0L2S7_GORB4</name>
<dbReference type="RefSeq" id="WP_012832638.1">
    <property type="nucleotide sequence ID" value="NC_013441.1"/>
</dbReference>